<dbReference type="AlphaFoldDB" id="A0A5R9FRR4"/>
<dbReference type="Pfam" id="PF00005">
    <property type="entry name" value="ABC_tran"/>
    <property type="match status" value="1"/>
</dbReference>
<sequence length="354" mass="38699">MLSDTDGGVDARAHDRGPEAGAEPPVLEAVDVTMHFTVRGGLGRTSTVRALEHASLQLRRGRIVALVGESGSGKTTLARLFALMYTPTSGEIRLRGKAVAPGRGRAAREYYSEVQMVFQDPFASLNSMHTVRHNLRRALLIHGRAGKNDIEERMLDLLERVSLTPTKDFIDKLPHELSGGQRQRVAIARALAVGPKVILGDEPISMLDVSMRLDILNLLARLRDEEELALLYITHDIASARYLAEEIHVMYAGQMVEGGPAEEIIQNPQHPYTRLLLDASPDPARTVTAGGSSVFADVEDSGEPPNLAAPPPGCRFHPRCPFATDDCRRAFPARTEHPTGQWVHCWLYPSGASA</sequence>
<keyword evidence="7" id="KW-1185">Reference proteome</keyword>
<keyword evidence="1" id="KW-0813">Transport</keyword>
<dbReference type="Pfam" id="PF08352">
    <property type="entry name" value="oligo_HPY"/>
    <property type="match status" value="1"/>
</dbReference>
<evidence type="ECO:0000256" key="1">
    <source>
        <dbReference type="ARBA" id="ARBA00022448"/>
    </source>
</evidence>
<feature type="domain" description="ABC transporter" evidence="5">
    <location>
        <begin position="27"/>
        <end position="277"/>
    </location>
</feature>
<dbReference type="InterPro" id="IPR003439">
    <property type="entry name" value="ABC_transporter-like_ATP-bd"/>
</dbReference>
<dbReference type="InterPro" id="IPR017871">
    <property type="entry name" value="ABC_transporter-like_CS"/>
</dbReference>
<dbReference type="SUPFAM" id="SSF52540">
    <property type="entry name" value="P-loop containing nucleoside triphosphate hydrolases"/>
    <property type="match status" value="1"/>
</dbReference>
<dbReference type="GO" id="GO:0005524">
    <property type="term" value="F:ATP binding"/>
    <property type="evidence" value="ECO:0007669"/>
    <property type="project" value="UniProtKB-KW"/>
</dbReference>
<evidence type="ECO:0000313" key="7">
    <source>
        <dbReference type="Proteomes" id="UP000305906"/>
    </source>
</evidence>
<dbReference type="EMBL" id="VBZC01000007">
    <property type="protein sequence ID" value="TLS46672.1"/>
    <property type="molecule type" value="Genomic_DNA"/>
</dbReference>
<evidence type="ECO:0000313" key="6">
    <source>
        <dbReference type="EMBL" id="TLS46672.1"/>
    </source>
</evidence>
<dbReference type="GO" id="GO:0055085">
    <property type="term" value="P:transmembrane transport"/>
    <property type="evidence" value="ECO:0007669"/>
    <property type="project" value="UniProtKB-ARBA"/>
</dbReference>
<dbReference type="PROSITE" id="PS00211">
    <property type="entry name" value="ABC_TRANSPORTER_1"/>
    <property type="match status" value="1"/>
</dbReference>
<dbReference type="NCBIfam" id="TIGR01727">
    <property type="entry name" value="oligo_HPY"/>
    <property type="match status" value="1"/>
</dbReference>
<dbReference type="Proteomes" id="UP000305906">
    <property type="component" value="Unassembled WGS sequence"/>
</dbReference>
<dbReference type="InterPro" id="IPR050319">
    <property type="entry name" value="ABC_transp_ATP-bind"/>
</dbReference>
<protein>
    <submittedName>
        <fullName evidence="6">ABC transporter ATP-binding protein</fullName>
    </submittedName>
</protein>
<dbReference type="GO" id="GO:0016887">
    <property type="term" value="F:ATP hydrolysis activity"/>
    <property type="evidence" value="ECO:0007669"/>
    <property type="project" value="InterPro"/>
</dbReference>
<gene>
    <name evidence="6" type="ORF">FE633_08240</name>
</gene>
<feature type="compositionally biased region" description="Basic and acidic residues" evidence="4">
    <location>
        <begin position="9"/>
        <end position="18"/>
    </location>
</feature>
<name>A0A5R9FRR4_9ACTN</name>
<dbReference type="InterPro" id="IPR013563">
    <property type="entry name" value="Oligopep_ABC_C"/>
</dbReference>
<dbReference type="GO" id="GO:0015833">
    <property type="term" value="P:peptide transport"/>
    <property type="evidence" value="ECO:0007669"/>
    <property type="project" value="InterPro"/>
</dbReference>
<dbReference type="PANTHER" id="PTHR43776">
    <property type="entry name" value="TRANSPORT ATP-BINDING PROTEIN"/>
    <property type="match status" value="1"/>
</dbReference>
<keyword evidence="2" id="KW-0547">Nucleotide-binding</keyword>
<organism evidence="6 7">
    <name type="scientific">Streptomyces montanus</name>
    <dbReference type="NCBI Taxonomy" id="2580423"/>
    <lineage>
        <taxon>Bacteria</taxon>
        <taxon>Bacillati</taxon>
        <taxon>Actinomycetota</taxon>
        <taxon>Actinomycetes</taxon>
        <taxon>Kitasatosporales</taxon>
        <taxon>Streptomycetaceae</taxon>
        <taxon>Streptomyces</taxon>
    </lineage>
</organism>
<accession>A0A5R9FRR4</accession>
<keyword evidence="3 6" id="KW-0067">ATP-binding</keyword>
<feature type="region of interest" description="Disordered" evidence="4">
    <location>
        <begin position="1"/>
        <end position="26"/>
    </location>
</feature>
<comment type="caution">
    <text evidence="6">The sequence shown here is derived from an EMBL/GenBank/DDBJ whole genome shotgun (WGS) entry which is preliminary data.</text>
</comment>
<dbReference type="InterPro" id="IPR003593">
    <property type="entry name" value="AAA+_ATPase"/>
</dbReference>
<dbReference type="PANTHER" id="PTHR43776:SF8">
    <property type="entry name" value="ABC TRANSPORTER, ATP-BINDING PROTEIN"/>
    <property type="match status" value="1"/>
</dbReference>
<dbReference type="InterPro" id="IPR027417">
    <property type="entry name" value="P-loop_NTPase"/>
</dbReference>
<evidence type="ECO:0000256" key="4">
    <source>
        <dbReference type="SAM" id="MobiDB-lite"/>
    </source>
</evidence>
<dbReference type="Gene3D" id="3.40.50.300">
    <property type="entry name" value="P-loop containing nucleotide triphosphate hydrolases"/>
    <property type="match status" value="1"/>
</dbReference>
<evidence type="ECO:0000256" key="2">
    <source>
        <dbReference type="ARBA" id="ARBA00022741"/>
    </source>
</evidence>
<reference evidence="6 7" key="1">
    <citation type="submission" date="2019-05" db="EMBL/GenBank/DDBJ databases">
        <title>Streptomyces sp. NEAU-C151, a novel actinomycete isolated from soil.</title>
        <authorList>
            <person name="Han L."/>
            <person name="Jiang H."/>
        </authorList>
    </citation>
    <scope>NUCLEOTIDE SEQUENCE [LARGE SCALE GENOMIC DNA]</scope>
    <source>
        <strain evidence="6 7">NEAU-C151</strain>
    </source>
</reference>
<dbReference type="CDD" id="cd03257">
    <property type="entry name" value="ABC_NikE_OppD_transporters"/>
    <property type="match status" value="1"/>
</dbReference>
<proteinExistence type="predicted"/>
<dbReference type="SMART" id="SM00382">
    <property type="entry name" value="AAA"/>
    <property type="match status" value="1"/>
</dbReference>
<dbReference type="PROSITE" id="PS50893">
    <property type="entry name" value="ABC_TRANSPORTER_2"/>
    <property type="match status" value="1"/>
</dbReference>
<evidence type="ECO:0000259" key="5">
    <source>
        <dbReference type="PROSITE" id="PS50893"/>
    </source>
</evidence>
<evidence type="ECO:0000256" key="3">
    <source>
        <dbReference type="ARBA" id="ARBA00022840"/>
    </source>
</evidence>